<evidence type="ECO:0000313" key="2">
    <source>
        <dbReference type="Proteomes" id="UP001249394"/>
    </source>
</evidence>
<reference evidence="1 2" key="1">
    <citation type="submission" date="2023-09" db="EMBL/GenBank/DDBJ databases">
        <title>The genome sequence of Streptomyces anthocyanicus.</title>
        <authorList>
            <person name="Mo P."/>
        </authorList>
    </citation>
    <scope>NUCLEOTIDE SEQUENCE [LARGE SCALE GENOMIC DNA]</scope>
    <source>
        <strain evidence="1 2">JCM 4387</strain>
        <plasmid evidence="1 2">punmamed1</plasmid>
    </source>
</reference>
<keyword evidence="1" id="KW-0614">Plasmid</keyword>
<name>A0ABY9UMN3_STRVL</name>
<proteinExistence type="predicted"/>
<dbReference type="EMBL" id="CP134214">
    <property type="protein sequence ID" value="WND24100.1"/>
    <property type="molecule type" value="Genomic_DNA"/>
</dbReference>
<dbReference type="Proteomes" id="UP001249394">
    <property type="component" value="Plasmid punmamed1"/>
</dbReference>
<evidence type="ECO:0000313" key="1">
    <source>
        <dbReference type="EMBL" id="WND24100.1"/>
    </source>
</evidence>
<keyword evidence="2" id="KW-1185">Reference proteome</keyword>
<dbReference type="GO" id="GO:0004519">
    <property type="term" value="F:endonuclease activity"/>
    <property type="evidence" value="ECO:0007669"/>
    <property type="project" value="UniProtKB-KW"/>
</dbReference>
<organism evidence="1 2">
    <name type="scientific">Streptomyces violaceus</name>
    <name type="common">Streptomyces venezuelae</name>
    <dbReference type="NCBI Taxonomy" id="1936"/>
    <lineage>
        <taxon>Bacteria</taxon>
        <taxon>Bacillati</taxon>
        <taxon>Actinomycetota</taxon>
        <taxon>Actinomycetes</taxon>
        <taxon>Kitasatosporales</taxon>
        <taxon>Streptomycetaceae</taxon>
        <taxon>Streptomyces</taxon>
    </lineage>
</organism>
<dbReference type="Gene3D" id="1.10.30.50">
    <property type="match status" value="1"/>
</dbReference>
<keyword evidence="1" id="KW-0540">Nuclease</keyword>
<sequence>MTSRTVYCSRPCADKAHSIRMLGWGNSHYKDGTSYSKWFKETRPLIFERDKDSCVACTAPYKPYTFMRNGAPAQRSNLIVHHLDETPANNRVENLVLLCYTCHAVHHKSTTTPFPWLAEYTRQASESMTSKWKATATSLLTAYSSTTA</sequence>
<dbReference type="InterPro" id="IPR003615">
    <property type="entry name" value="HNH_nuc"/>
</dbReference>
<protein>
    <submittedName>
        <fullName evidence="1">HNH endonuclease signature motif containing protein</fullName>
    </submittedName>
</protein>
<dbReference type="CDD" id="cd00085">
    <property type="entry name" value="HNHc"/>
    <property type="match status" value="1"/>
</dbReference>
<keyword evidence="1" id="KW-0378">Hydrolase</keyword>
<geneLocation type="plasmid" evidence="1 2">
    <name>punmamed1</name>
</geneLocation>
<keyword evidence="1" id="KW-0255">Endonuclease</keyword>
<gene>
    <name evidence="1" type="ORF">RI060_43045</name>
</gene>
<accession>A0ABY9UMN3</accession>